<dbReference type="Pfam" id="PF00043">
    <property type="entry name" value="GST_C"/>
    <property type="match status" value="1"/>
</dbReference>
<protein>
    <submittedName>
        <fullName evidence="4">Glutathione S-transferase family protein</fullName>
    </submittedName>
</protein>
<dbReference type="SUPFAM" id="SSF47616">
    <property type="entry name" value="GST C-terminal domain-like"/>
    <property type="match status" value="1"/>
</dbReference>
<feature type="domain" description="GST C-terminal" evidence="3">
    <location>
        <begin position="87"/>
        <end position="219"/>
    </location>
</feature>
<evidence type="ECO:0000256" key="1">
    <source>
        <dbReference type="RuleBase" id="RU003494"/>
    </source>
</evidence>
<dbReference type="InterPro" id="IPR036282">
    <property type="entry name" value="Glutathione-S-Trfase_C_sf"/>
</dbReference>
<comment type="caution">
    <text evidence="4">The sequence shown here is derived from an EMBL/GenBank/DDBJ whole genome shotgun (WGS) entry which is preliminary data.</text>
</comment>
<dbReference type="SFLD" id="SFLDG00358">
    <property type="entry name" value="Main_(cytGST)"/>
    <property type="match status" value="1"/>
</dbReference>
<feature type="domain" description="GST N-terminal" evidence="2">
    <location>
        <begin position="1"/>
        <end position="82"/>
    </location>
</feature>
<dbReference type="PANTHER" id="PTHR44051">
    <property type="entry name" value="GLUTATHIONE S-TRANSFERASE-RELATED"/>
    <property type="match status" value="1"/>
</dbReference>
<sequence>MTMKVYADPITVNCRKVLAGLDLMGAPFELAHVDYFKGQQKEPAYTAINPNAALPALVDGDLVLWESNAILQYAADKIGSERTYPRDLAQRADINRWLLWEAASWFPSCYVFLVENCVKPLLGGAPDAAVLDAQLAQFHKLAGILDARLADRAYVTGDTATIADIALAAPMHLHGWQRLPLADHRHLTRWLTEQIEPMPCWEKTWVGEGFTLQRPALAA</sequence>
<evidence type="ECO:0000313" key="5">
    <source>
        <dbReference type="Proteomes" id="UP001365405"/>
    </source>
</evidence>
<dbReference type="EMBL" id="JBBUTH010000010">
    <property type="protein sequence ID" value="MEK8053024.1"/>
    <property type="molecule type" value="Genomic_DNA"/>
</dbReference>
<dbReference type="PROSITE" id="PS50404">
    <property type="entry name" value="GST_NTER"/>
    <property type="match status" value="1"/>
</dbReference>
<dbReference type="InterPro" id="IPR004045">
    <property type="entry name" value="Glutathione_S-Trfase_N"/>
</dbReference>
<dbReference type="Gene3D" id="1.20.1050.10">
    <property type="match status" value="1"/>
</dbReference>
<dbReference type="InterPro" id="IPR010987">
    <property type="entry name" value="Glutathione-S-Trfase_C-like"/>
</dbReference>
<dbReference type="Gene3D" id="3.40.30.10">
    <property type="entry name" value="Glutaredoxin"/>
    <property type="match status" value="1"/>
</dbReference>
<dbReference type="SFLD" id="SFLDS00019">
    <property type="entry name" value="Glutathione_Transferase_(cytos"/>
    <property type="match status" value="1"/>
</dbReference>
<evidence type="ECO:0000259" key="2">
    <source>
        <dbReference type="PROSITE" id="PS50404"/>
    </source>
</evidence>
<reference evidence="4 5" key="1">
    <citation type="submission" date="2024-04" db="EMBL/GenBank/DDBJ databases">
        <title>Novel species of the genus Ideonella isolated from streams.</title>
        <authorList>
            <person name="Lu H."/>
        </authorList>
    </citation>
    <scope>NUCLEOTIDE SEQUENCE [LARGE SCALE GENOMIC DNA]</scope>
    <source>
        <strain evidence="4 5">DXS22W</strain>
    </source>
</reference>
<dbReference type="RefSeq" id="WP_341412757.1">
    <property type="nucleotide sequence ID" value="NZ_JBBUTH010000010.1"/>
</dbReference>
<dbReference type="PANTHER" id="PTHR44051:SF2">
    <property type="entry name" value="HYPOTHETICAL GLUTATHIONE S-TRANSFERASE LIKE PROTEIN"/>
    <property type="match status" value="1"/>
</dbReference>
<proteinExistence type="inferred from homology"/>
<organism evidence="4 5">
    <name type="scientific">Pseudaquabacterium inlustre</name>
    <dbReference type="NCBI Taxonomy" id="2984192"/>
    <lineage>
        <taxon>Bacteria</taxon>
        <taxon>Pseudomonadati</taxon>
        <taxon>Pseudomonadota</taxon>
        <taxon>Betaproteobacteria</taxon>
        <taxon>Burkholderiales</taxon>
        <taxon>Sphaerotilaceae</taxon>
        <taxon>Pseudaquabacterium</taxon>
    </lineage>
</organism>
<keyword evidence="5" id="KW-1185">Reference proteome</keyword>
<dbReference type="InterPro" id="IPR036249">
    <property type="entry name" value="Thioredoxin-like_sf"/>
</dbReference>
<comment type="similarity">
    <text evidence="1">Belongs to the GST superfamily.</text>
</comment>
<gene>
    <name evidence="4" type="ORF">AACH10_22415</name>
</gene>
<dbReference type="Proteomes" id="UP001365405">
    <property type="component" value="Unassembled WGS sequence"/>
</dbReference>
<dbReference type="PROSITE" id="PS50405">
    <property type="entry name" value="GST_CTER"/>
    <property type="match status" value="1"/>
</dbReference>
<dbReference type="SUPFAM" id="SSF52833">
    <property type="entry name" value="Thioredoxin-like"/>
    <property type="match status" value="1"/>
</dbReference>
<dbReference type="InterPro" id="IPR040079">
    <property type="entry name" value="Glutathione_S-Trfase"/>
</dbReference>
<evidence type="ECO:0000313" key="4">
    <source>
        <dbReference type="EMBL" id="MEK8053024.1"/>
    </source>
</evidence>
<dbReference type="InterPro" id="IPR004046">
    <property type="entry name" value="GST_C"/>
</dbReference>
<dbReference type="Pfam" id="PF02798">
    <property type="entry name" value="GST_N"/>
    <property type="match status" value="1"/>
</dbReference>
<accession>A0ABU9CMI3</accession>
<evidence type="ECO:0000259" key="3">
    <source>
        <dbReference type="PROSITE" id="PS50405"/>
    </source>
</evidence>
<name>A0ABU9CMI3_9BURK</name>